<evidence type="ECO:0000313" key="3">
    <source>
        <dbReference type="Proteomes" id="UP001633002"/>
    </source>
</evidence>
<evidence type="ECO:0000256" key="1">
    <source>
        <dbReference type="SAM" id="Phobius"/>
    </source>
</evidence>
<evidence type="ECO:0000313" key="2">
    <source>
        <dbReference type="EMBL" id="KAL3700177.1"/>
    </source>
</evidence>
<proteinExistence type="predicted"/>
<comment type="caution">
    <text evidence="2">The sequence shown here is derived from an EMBL/GenBank/DDBJ whole genome shotgun (WGS) entry which is preliminary data.</text>
</comment>
<dbReference type="Proteomes" id="UP001633002">
    <property type="component" value="Unassembled WGS sequence"/>
</dbReference>
<gene>
    <name evidence="2" type="ORF">R1sor_018199</name>
</gene>
<keyword evidence="1" id="KW-1133">Transmembrane helix</keyword>
<accession>A0ABD3IBR5</accession>
<protein>
    <submittedName>
        <fullName evidence="2">Uncharacterized protein</fullName>
    </submittedName>
</protein>
<dbReference type="EMBL" id="JBJQOH010000001">
    <property type="protein sequence ID" value="KAL3700177.1"/>
    <property type="molecule type" value="Genomic_DNA"/>
</dbReference>
<keyword evidence="3" id="KW-1185">Reference proteome</keyword>
<sequence>MRNEEQKPVKGLVLFFLGSSGLGLFFLLREFLLGKAASNLAVGRYQRRGRGDPLAEQVPSAWVVAIPLPSKRVADQLGSCRYMKMSSVSSSHTPYTQPPDQDKLQLMDPRSIFFSVSQIPFTLSRHKNLPILTLTEALQKLRRRDMKVKDFPRMSVVVVTCGEEGWYYSKDNRILWIFRELDEKVEVFVVEATEDF</sequence>
<keyword evidence="1" id="KW-0472">Membrane</keyword>
<name>A0ABD3IBR5_9MARC</name>
<reference evidence="2 3" key="1">
    <citation type="submission" date="2024-09" db="EMBL/GenBank/DDBJ databases">
        <title>Chromosome-scale assembly of Riccia sorocarpa.</title>
        <authorList>
            <person name="Paukszto L."/>
        </authorList>
    </citation>
    <scope>NUCLEOTIDE SEQUENCE [LARGE SCALE GENOMIC DNA]</scope>
    <source>
        <strain evidence="2">LP-2024</strain>
        <tissue evidence="2">Aerial parts of the thallus</tissue>
    </source>
</reference>
<feature type="transmembrane region" description="Helical" evidence="1">
    <location>
        <begin position="12"/>
        <end position="32"/>
    </location>
</feature>
<dbReference type="AlphaFoldDB" id="A0ABD3IBR5"/>
<keyword evidence="1" id="KW-0812">Transmembrane</keyword>
<organism evidence="2 3">
    <name type="scientific">Riccia sorocarpa</name>
    <dbReference type="NCBI Taxonomy" id="122646"/>
    <lineage>
        <taxon>Eukaryota</taxon>
        <taxon>Viridiplantae</taxon>
        <taxon>Streptophyta</taxon>
        <taxon>Embryophyta</taxon>
        <taxon>Marchantiophyta</taxon>
        <taxon>Marchantiopsida</taxon>
        <taxon>Marchantiidae</taxon>
        <taxon>Marchantiales</taxon>
        <taxon>Ricciaceae</taxon>
        <taxon>Riccia</taxon>
    </lineage>
</organism>